<reference evidence="3" key="1">
    <citation type="submission" date="2020-08" db="EMBL/GenBank/DDBJ databases">
        <title>Genome public.</title>
        <authorList>
            <person name="Liu C."/>
            <person name="Sun Q."/>
        </authorList>
    </citation>
    <scope>NUCLEOTIDE SEQUENCE</scope>
    <source>
        <strain evidence="3">NSJ-32</strain>
    </source>
</reference>
<feature type="chain" id="PRO_5037231621" evidence="2">
    <location>
        <begin position="27"/>
        <end position="1669"/>
    </location>
</feature>
<proteinExistence type="predicted"/>
<organism evidence="3 4">
    <name type="scientific">Bianquea renquensis</name>
    <dbReference type="NCBI Taxonomy" id="2763661"/>
    <lineage>
        <taxon>Bacteria</taxon>
        <taxon>Bacillati</taxon>
        <taxon>Bacillota</taxon>
        <taxon>Clostridia</taxon>
        <taxon>Eubacteriales</taxon>
        <taxon>Bianqueaceae</taxon>
        <taxon>Bianquea</taxon>
    </lineage>
</organism>
<feature type="compositionally biased region" description="Gly residues" evidence="1">
    <location>
        <begin position="354"/>
        <end position="363"/>
    </location>
</feature>
<keyword evidence="4" id="KW-1185">Reference proteome</keyword>
<feature type="region of interest" description="Disordered" evidence="1">
    <location>
        <begin position="161"/>
        <end position="182"/>
    </location>
</feature>
<dbReference type="Proteomes" id="UP000657006">
    <property type="component" value="Unassembled WGS sequence"/>
</dbReference>
<comment type="caution">
    <text evidence="3">The sequence shown here is derived from an EMBL/GenBank/DDBJ whole genome shotgun (WGS) entry which is preliminary data.</text>
</comment>
<accession>A0A926DUK0</accession>
<gene>
    <name evidence="3" type="ORF">H8730_10470</name>
</gene>
<feature type="compositionally biased region" description="Gly residues" evidence="1">
    <location>
        <begin position="403"/>
        <end position="423"/>
    </location>
</feature>
<feature type="signal peptide" evidence="2">
    <location>
        <begin position="1"/>
        <end position="26"/>
    </location>
</feature>
<sequence>MRRSKIISFLLTFAMLLSMSPSVTTAAETEDTAGEIALLSEEGNVTLFTASATGWQPKPTRSVSSASSFPLTLNNGEILQINGPITYTAPTGQSPITVADGATVKIIINGSVALYGADASGTTGATAAIRVPEGAKLTIYSAHDEELSTSTAAPVDTLTVKGGNAASGSDGEAARKSGRMDNGNLITTWRTGAGGNGGGGAAAAIGGNGGTGGQGGANQDGGACVYATILGISFSYGDDHRGSSGFSGSAGGSGQGAGTIYISGRLNLNAVGGEAASGGNGGAGCGGYASTSYKDTMAGGCGGGGGGGGGTSAPAIGAGGAGGSGGGSGGTLSSDYKGNVQGCGGGGGGGGWPNGGGGGGGGAECSKALDEKDDTSSGGAGGAGGAAGATGSAGSSGTQTGTSGHGLGDANPGGGGAGGSGIGTGTSSASGGIGGSDTVKDYYSGGAGGSGGASVALTAWHSAGKLILSTAANISNDSWGDGGGNGTAVAMDPYLILDLMDCSVKLNPGSYTYSGTQCTPSVSSISYNHFTDRDGEVVNGDNSGLYLNPATGFIISGYGENVHCKTGTITLTGSQDTNRTAVTTDQAKIGSITVSFSINKADLTASISADKTTMYSGQPVMLSLRDYTSGTAGTGSLSELLRESSQKAEGPQVTWSVVNGSGSFSGSGLSTTFTPDSTGTVTVRATLTDMNDFNEYTTEAIPLTVQKRTALTASLSTDAPHPRKEVSVNLPTGVTSATYQWYADGAEISGATNAAYTPTNSDRGKTLSVKIVPDASSQYAEATVTAANPVEDHKYSGNGFCTVCDEYEPATLSGDTYQIGNGGQMFWFASLVNGDKTHAEFTGRNQIAAGVLTANIDLENREWKPIAEFNGRFDGQNYTISKFKLTETKSYIGFFGSSAGTIRSFTLEGTITLSGIDAERVGGVVGYANGATLSNIISAVHIRNENSAYKHVGGVVGGIDDGETVIEQCLFTGSITLSSSADCIGGIVGYSRKGARISHCANLGTVTATESGAYVGGILGYLNNSNPSLKNCYNYGEVKNGGGDHCGAIVGWLRTHSAAKLTDNYYLDTSAPSAFGSGSSSTSAKAPAKDAAAFASGEVCYLVNGSSSADDVIWRQDVDNGNIPYDAYPMFGGGIVYRNQSHDCTAGDYLYAYSNSVEEEDHVNHDYVNGFCACCDARQPAETSNGIYQITNGGQLYWFAEQLNSGGIAAGSNAVLTADIDLEGSQNGKPAGYAGVTKDRNFPGIGTASRKYQGTFTGSGYTISALYIDRENKGASQSIDGVGLFGCTSGATISGLTVRGQLSISGSGDHAIQRVGGIVGYSLNTDLSEVNSYVNIQNSGAGNLAHVGGIVGTAMEQGSIFKCMYFGSMDLANTRECIGGIAGYTNTTTISYCANHGSVKTDAADGYIGGILGYINHTSGGVRNCYNYGKVQNGGGNYCGAIVGRLYGHTAAHYTDNYYLDTSAPNGFGSGSDSTTASAPTKTAAQFESGEVCYLVNSETSTGGKAIWKQDIDNGNTPYDRYPVFDAAAVYFRSDDTYSNDPEQISVTISWGAMEFNYNEGQWDPDDHTYSGGWSPKTANGNDLTVVNNSNVAVGTEFIFAPETIYSTSYTLTGTFSSGVAGQINRMKPGDTISTELNLKSLKPDSLKDQTQKIGTITVRLTTVGGGGN</sequence>
<feature type="compositionally biased region" description="Low complexity" evidence="1">
    <location>
        <begin position="389"/>
        <end position="402"/>
    </location>
</feature>
<evidence type="ECO:0000256" key="1">
    <source>
        <dbReference type="SAM" id="MobiDB-lite"/>
    </source>
</evidence>
<feature type="compositionally biased region" description="Gly residues" evidence="1">
    <location>
        <begin position="378"/>
        <end position="388"/>
    </location>
</feature>
<name>A0A926DUK0_9FIRM</name>
<evidence type="ECO:0000313" key="4">
    <source>
        <dbReference type="Proteomes" id="UP000657006"/>
    </source>
</evidence>
<keyword evidence="2" id="KW-0732">Signal</keyword>
<dbReference type="Gene3D" id="2.60.40.2700">
    <property type="match status" value="1"/>
</dbReference>
<protein>
    <submittedName>
        <fullName evidence="3">Uncharacterized protein</fullName>
    </submittedName>
</protein>
<dbReference type="Gene3D" id="2.160.20.110">
    <property type="match status" value="2"/>
</dbReference>
<dbReference type="RefSeq" id="WP_283243942.1">
    <property type="nucleotide sequence ID" value="NZ_JACRSQ010000014.1"/>
</dbReference>
<dbReference type="EMBL" id="JACRSQ010000014">
    <property type="protein sequence ID" value="MBC8543969.1"/>
    <property type="molecule type" value="Genomic_DNA"/>
</dbReference>
<feature type="region of interest" description="Disordered" evidence="1">
    <location>
        <begin position="354"/>
        <end position="423"/>
    </location>
</feature>
<evidence type="ECO:0000313" key="3">
    <source>
        <dbReference type="EMBL" id="MBC8543969.1"/>
    </source>
</evidence>
<evidence type="ECO:0000256" key="2">
    <source>
        <dbReference type="SAM" id="SignalP"/>
    </source>
</evidence>